<proteinExistence type="predicted"/>
<dbReference type="EMBL" id="QTSX02005542">
    <property type="protein sequence ID" value="KAJ9059670.1"/>
    <property type="molecule type" value="Genomic_DNA"/>
</dbReference>
<evidence type="ECO:0000313" key="1">
    <source>
        <dbReference type="EMBL" id="KAJ9059670.1"/>
    </source>
</evidence>
<reference evidence="1" key="1">
    <citation type="submission" date="2022-04" db="EMBL/GenBank/DDBJ databases">
        <title>Genome of the entomopathogenic fungus Entomophthora muscae.</title>
        <authorList>
            <person name="Elya C."/>
            <person name="Lovett B.R."/>
            <person name="Lee E."/>
            <person name="Macias A.M."/>
            <person name="Hajek A.E."/>
            <person name="De Bivort B.L."/>
            <person name="Kasson M.T."/>
            <person name="De Fine Licht H.H."/>
            <person name="Stajich J.E."/>
        </authorList>
    </citation>
    <scope>NUCLEOTIDE SEQUENCE</scope>
    <source>
        <strain evidence="1">Berkeley</strain>
    </source>
</reference>
<evidence type="ECO:0000313" key="2">
    <source>
        <dbReference type="Proteomes" id="UP001165960"/>
    </source>
</evidence>
<comment type="caution">
    <text evidence="1">The sequence shown here is derived from an EMBL/GenBank/DDBJ whole genome shotgun (WGS) entry which is preliminary data.</text>
</comment>
<accession>A0ACC2SBH6</accession>
<feature type="non-terminal residue" evidence="1">
    <location>
        <position position="1"/>
    </location>
</feature>
<dbReference type="Proteomes" id="UP001165960">
    <property type="component" value="Unassembled WGS sequence"/>
</dbReference>
<name>A0ACC2SBH6_9FUNG</name>
<gene>
    <name evidence="1" type="ORF">DSO57_1039025</name>
</gene>
<organism evidence="1 2">
    <name type="scientific">Entomophthora muscae</name>
    <dbReference type="NCBI Taxonomy" id="34485"/>
    <lineage>
        <taxon>Eukaryota</taxon>
        <taxon>Fungi</taxon>
        <taxon>Fungi incertae sedis</taxon>
        <taxon>Zoopagomycota</taxon>
        <taxon>Entomophthoromycotina</taxon>
        <taxon>Entomophthoromycetes</taxon>
        <taxon>Entomophthorales</taxon>
        <taxon>Entomophthoraceae</taxon>
        <taxon>Entomophthora</taxon>
    </lineage>
</organism>
<sequence length="88" mass="9362">KTTLSKTGLSLYYSIGMVTVGIFTADMDAVAVVLLTSVLFKLCLDAPGSVWKLAGLGSHLTVPHPNWLEYGGGLGPQVLRRPLPRTPP</sequence>
<keyword evidence="2" id="KW-1185">Reference proteome</keyword>
<protein>
    <submittedName>
        <fullName evidence="1">Uncharacterized protein</fullName>
    </submittedName>
</protein>